<feature type="compositionally biased region" description="Basic and acidic residues" evidence="1">
    <location>
        <begin position="169"/>
        <end position="184"/>
    </location>
</feature>
<evidence type="ECO:0000313" key="3">
    <source>
        <dbReference type="Proteomes" id="UP000319801"/>
    </source>
</evidence>
<evidence type="ECO:0000256" key="1">
    <source>
        <dbReference type="SAM" id="MobiDB-lite"/>
    </source>
</evidence>
<evidence type="ECO:0000313" key="2">
    <source>
        <dbReference type="EMBL" id="TUF53887.1"/>
    </source>
</evidence>
<feature type="compositionally biased region" description="Low complexity" evidence="1">
    <location>
        <begin position="59"/>
        <end position="69"/>
    </location>
</feature>
<reference evidence="2 3" key="1">
    <citation type="journal article" date="2019" name="Genome Biol. Evol.">
        <title>Whole-Genome Sequencing of the Giant Devil Catfish, Bagarius yarrelli.</title>
        <authorList>
            <person name="Jiang W."/>
            <person name="Lv Y."/>
            <person name="Cheng L."/>
            <person name="Yang K."/>
            <person name="Chao B."/>
            <person name="Wang X."/>
            <person name="Li Y."/>
            <person name="Pan X."/>
            <person name="You X."/>
            <person name="Zhang Y."/>
            <person name="Yang J."/>
            <person name="Li J."/>
            <person name="Zhang X."/>
            <person name="Liu S."/>
            <person name="Sun C."/>
            <person name="Yang J."/>
            <person name="Shi Q."/>
        </authorList>
    </citation>
    <scope>NUCLEOTIDE SEQUENCE [LARGE SCALE GENOMIC DNA]</scope>
    <source>
        <strain evidence="2">JWS20170419001</strain>
        <tissue evidence="2">Muscle</tissue>
    </source>
</reference>
<dbReference type="EMBL" id="VCAZ01000357">
    <property type="protein sequence ID" value="TUF53887.1"/>
    <property type="molecule type" value="Genomic_DNA"/>
</dbReference>
<dbReference type="AlphaFoldDB" id="A0A556VWG2"/>
<protein>
    <submittedName>
        <fullName evidence="2">Uncharacterized protein</fullName>
    </submittedName>
</protein>
<organism evidence="2 3">
    <name type="scientific">Bagarius yarrelli</name>
    <name type="common">Goonch</name>
    <name type="synonym">Bagrus yarrelli</name>
    <dbReference type="NCBI Taxonomy" id="175774"/>
    <lineage>
        <taxon>Eukaryota</taxon>
        <taxon>Metazoa</taxon>
        <taxon>Chordata</taxon>
        <taxon>Craniata</taxon>
        <taxon>Vertebrata</taxon>
        <taxon>Euteleostomi</taxon>
        <taxon>Actinopterygii</taxon>
        <taxon>Neopterygii</taxon>
        <taxon>Teleostei</taxon>
        <taxon>Ostariophysi</taxon>
        <taxon>Siluriformes</taxon>
        <taxon>Sisoridae</taxon>
        <taxon>Sisorinae</taxon>
        <taxon>Bagarius</taxon>
    </lineage>
</organism>
<comment type="caution">
    <text evidence="2">The sequence shown here is derived from an EMBL/GenBank/DDBJ whole genome shotgun (WGS) entry which is preliminary data.</text>
</comment>
<name>A0A556VWG2_BAGYA</name>
<dbReference type="OrthoDB" id="10060000at2759"/>
<accession>A0A556VWG2</accession>
<feature type="region of interest" description="Disordered" evidence="1">
    <location>
        <begin position="59"/>
        <end position="79"/>
    </location>
</feature>
<dbReference type="Proteomes" id="UP000319801">
    <property type="component" value="Unassembled WGS sequence"/>
</dbReference>
<proteinExistence type="predicted"/>
<feature type="region of interest" description="Disordered" evidence="1">
    <location>
        <begin position="162"/>
        <end position="192"/>
    </location>
</feature>
<sequence length="192" mass="21963">MEPPAIRRGDPMRSDPVRLDSVRFQRLWDQMIRMKKMMMVMMVTGFSLFSLHCALNRTAASSPSSSTPSQLHHTETAPKQQRVYLSVSFSTNQTRFNKLISLQRNGSVKLNGNRKERRWNTTATVKRQKPTEEEKEEAKDEFKSILSQTARLVMEPKVPEVISTTNRSSSKDRLSEVSHAHSRSEVTVLASQ</sequence>
<gene>
    <name evidence="2" type="ORF">Baya_16800</name>
</gene>
<keyword evidence="3" id="KW-1185">Reference proteome</keyword>